<feature type="compositionally biased region" description="Basic and acidic residues" evidence="1">
    <location>
        <begin position="245"/>
        <end position="254"/>
    </location>
</feature>
<reference evidence="2 3" key="1">
    <citation type="submission" date="2013-11" db="EMBL/GenBank/DDBJ databases">
        <title>The Damaraland mole rat (Fukomys damarensis) genome and evolution of African mole rats.</title>
        <authorList>
            <person name="Gladyshev V.N."/>
            <person name="Fang X."/>
        </authorList>
    </citation>
    <scope>NUCLEOTIDE SEQUENCE [LARGE SCALE GENOMIC DNA]</scope>
    <source>
        <tissue evidence="2">Liver</tissue>
    </source>
</reference>
<feature type="compositionally biased region" description="Basic and acidic residues" evidence="1">
    <location>
        <begin position="228"/>
        <end position="237"/>
    </location>
</feature>
<dbReference type="AlphaFoldDB" id="A0A091D4P6"/>
<keyword evidence="3" id="KW-1185">Reference proteome</keyword>
<name>A0A091D4P6_FUKDA</name>
<protein>
    <submittedName>
        <fullName evidence="2">Uncharacterized protein</fullName>
    </submittedName>
</protein>
<evidence type="ECO:0000256" key="1">
    <source>
        <dbReference type="SAM" id="MobiDB-lite"/>
    </source>
</evidence>
<gene>
    <name evidence="2" type="ORF">H920_13125</name>
</gene>
<feature type="compositionally biased region" description="Polar residues" evidence="1">
    <location>
        <begin position="151"/>
        <end position="160"/>
    </location>
</feature>
<organism evidence="2 3">
    <name type="scientific">Fukomys damarensis</name>
    <name type="common">Damaraland mole rat</name>
    <name type="synonym">Cryptomys damarensis</name>
    <dbReference type="NCBI Taxonomy" id="885580"/>
    <lineage>
        <taxon>Eukaryota</taxon>
        <taxon>Metazoa</taxon>
        <taxon>Chordata</taxon>
        <taxon>Craniata</taxon>
        <taxon>Vertebrata</taxon>
        <taxon>Euteleostomi</taxon>
        <taxon>Mammalia</taxon>
        <taxon>Eutheria</taxon>
        <taxon>Euarchontoglires</taxon>
        <taxon>Glires</taxon>
        <taxon>Rodentia</taxon>
        <taxon>Hystricomorpha</taxon>
        <taxon>Bathyergidae</taxon>
        <taxon>Fukomys</taxon>
    </lineage>
</organism>
<dbReference type="Proteomes" id="UP000028990">
    <property type="component" value="Unassembled WGS sequence"/>
</dbReference>
<feature type="region of interest" description="Disordered" evidence="1">
    <location>
        <begin position="150"/>
        <end position="308"/>
    </location>
</feature>
<accession>A0A091D4P6</accession>
<dbReference type="EMBL" id="KN123356">
    <property type="protein sequence ID" value="KFO25483.1"/>
    <property type="molecule type" value="Genomic_DNA"/>
</dbReference>
<evidence type="ECO:0000313" key="3">
    <source>
        <dbReference type="Proteomes" id="UP000028990"/>
    </source>
</evidence>
<proteinExistence type="predicted"/>
<sequence>MKNGGDQPASVGPLCSHICQEREQEPLRWSPALSAGPEDAQRVLFQSPNPERKPLATLLQLFPQDLGQVPEARTEVAPGFLPDSAAAAMQKGWTQPPSHEKHLPCKVQTPSSATLVNWVTPLTQVIRAAAAGACLMQETEAPWSQKHLDYQLSSPGTRQPGQPPSQPLHTQPRSRAGAPRPHSAPTDPSRAPSRKNPGPATYLKEPVAPPVKGGDDGGMDIAAVQALGREEKREFSWKEGSGGEGRWRNRKEQEGPGPLPADAGTETRVQGQFKKHHTGGDLQTGSCCPAHWGPEGTRESRTAKNQGVHHTQLVSKLAESLGVQEGLKLTEWRKHTKHTYPGLSWTGGPS</sequence>
<evidence type="ECO:0000313" key="2">
    <source>
        <dbReference type="EMBL" id="KFO25483.1"/>
    </source>
</evidence>